<feature type="domain" description="HepT-like" evidence="1">
    <location>
        <begin position="45"/>
        <end position="152"/>
    </location>
</feature>
<proteinExistence type="predicted"/>
<organism evidence="2 3">
    <name type="scientific">Candidatus Magnetoglobus multicellularis str. Araruama</name>
    <dbReference type="NCBI Taxonomy" id="890399"/>
    <lineage>
        <taxon>Bacteria</taxon>
        <taxon>Pseudomonadati</taxon>
        <taxon>Thermodesulfobacteriota</taxon>
        <taxon>Desulfobacteria</taxon>
        <taxon>Desulfobacterales</taxon>
        <taxon>Desulfobacteraceae</taxon>
        <taxon>Candidatus Magnetoglobus</taxon>
    </lineage>
</organism>
<dbReference type="Pfam" id="PF20797">
    <property type="entry name" value="HepT-like_2"/>
    <property type="match status" value="1"/>
</dbReference>
<dbReference type="Proteomes" id="UP000189670">
    <property type="component" value="Unassembled WGS sequence"/>
</dbReference>
<dbReference type="EMBL" id="ATBP01002726">
    <property type="protein sequence ID" value="ETR65539.1"/>
    <property type="molecule type" value="Genomic_DNA"/>
</dbReference>
<sequence>MNYDSLIERIRLEIPLLDQVTQKAIDAWNKGAKSPDNQEIYIGYVALNLHGFYSGLEKIFILTARQIDGEVPKGKDWHSKLIEQISKENKDIRPAIIGTKSAELLDEFKRFRHVVRNVYTFSLAPEKIGPLIRELPVLWKQIRVELIDFSRFLEAIN</sequence>
<dbReference type="InterPro" id="IPR048769">
    <property type="entry name" value="HepT-like_dom"/>
</dbReference>
<accession>A0A1V1NSI1</accession>
<comment type="caution">
    <text evidence="2">The sequence shown here is derived from an EMBL/GenBank/DDBJ whole genome shotgun (WGS) entry which is preliminary data.</text>
</comment>
<evidence type="ECO:0000313" key="2">
    <source>
        <dbReference type="EMBL" id="ETR65539.1"/>
    </source>
</evidence>
<name>A0A1V1NSI1_9BACT</name>
<protein>
    <recommendedName>
        <fullName evidence="1">HepT-like domain-containing protein</fullName>
    </recommendedName>
</protein>
<dbReference type="AlphaFoldDB" id="A0A1V1NSI1"/>
<gene>
    <name evidence="2" type="ORF">OMM_14094</name>
</gene>
<evidence type="ECO:0000313" key="3">
    <source>
        <dbReference type="Proteomes" id="UP000189670"/>
    </source>
</evidence>
<reference evidence="3" key="1">
    <citation type="submission" date="2012-11" db="EMBL/GenBank/DDBJ databases">
        <authorList>
            <person name="Lucero-Rivera Y.E."/>
            <person name="Tovar-Ramirez D."/>
        </authorList>
    </citation>
    <scope>NUCLEOTIDE SEQUENCE [LARGE SCALE GENOMIC DNA]</scope>
    <source>
        <strain evidence="3">Araruama</strain>
    </source>
</reference>
<evidence type="ECO:0000259" key="1">
    <source>
        <dbReference type="Pfam" id="PF20797"/>
    </source>
</evidence>